<dbReference type="AlphaFoldDB" id="A0AAD7UG91"/>
<gene>
    <name evidence="5" type="ORF">CTAYLR_003849</name>
</gene>
<keyword evidence="6" id="KW-1185">Reference proteome</keyword>
<reference evidence="5" key="1">
    <citation type="submission" date="2023-01" db="EMBL/GenBank/DDBJ databases">
        <title>Metagenome sequencing of chrysophaentin producing Chrysophaeum taylorii.</title>
        <authorList>
            <person name="Davison J."/>
            <person name="Bewley C."/>
        </authorList>
    </citation>
    <scope>NUCLEOTIDE SEQUENCE</scope>
    <source>
        <strain evidence="5">NIES-1699</strain>
    </source>
</reference>
<dbReference type="EMBL" id="JAQMWT010000359">
    <property type="protein sequence ID" value="KAJ8603223.1"/>
    <property type="molecule type" value="Genomic_DNA"/>
</dbReference>
<comment type="similarity">
    <text evidence="2">Belongs to the HFCD (homooligomeric flavin containing Cys decarboxylase) superfamily.</text>
</comment>
<dbReference type="SUPFAM" id="SSF52507">
    <property type="entry name" value="Homo-oligomeric flavin-containing Cys decarboxylases, HFCD"/>
    <property type="match status" value="1"/>
</dbReference>
<evidence type="ECO:0000256" key="1">
    <source>
        <dbReference type="ARBA" id="ARBA00022993"/>
    </source>
</evidence>
<organism evidence="5 6">
    <name type="scientific">Chrysophaeum taylorii</name>
    <dbReference type="NCBI Taxonomy" id="2483200"/>
    <lineage>
        <taxon>Eukaryota</taxon>
        <taxon>Sar</taxon>
        <taxon>Stramenopiles</taxon>
        <taxon>Ochrophyta</taxon>
        <taxon>Pelagophyceae</taxon>
        <taxon>Pelagomonadales</taxon>
        <taxon>Pelagomonadaceae</taxon>
        <taxon>Chrysophaeum</taxon>
    </lineage>
</organism>
<comment type="caution">
    <text evidence="5">The sequence shown here is derived from an EMBL/GenBank/DDBJ whole genome shotgun (WGS) entry which is preliminary data.</text>
</comment>
<sequence length="249" mass="27088">MQAAEMEERLLDVEESSSERRSGESLARHAREALGNPRVREMLEAFRRGGPGELRQFVGDPEFSKSLEALRGPAREIPRPTKRVLVGVTGSVAATKVPELCSLLEAAGHETRVIATPRGAFFLKDVDYLSDEWTKWVKGDPVLHIELRKWADVLVIAPLSANAMAKLALGLCDDLVTCVARAWDFSKPLVVAPAMNTAMWTHPVTSAHLLTLKKWGVRVVDPVVKTLACGDTGIGALAPPTEILAALLL</sequence>
<dbReference type="Proteomes" id="UP001230188">
    <property type="component" value="Unassembled WGS sequence"/>
</dbReference>
<dbReference type="PANTHER" id="PTHR14359:SF6">
    <property type="entry name" value="PHOSPHOPANTOTHENOYLCYSTEINE DECARBOXYLASE"/>
    <property type="match status" value="1"/>
</dbReference>
<feature type="region of interest" description="Disordered" evidence="3">
    <location>
        <begin position="1"/>
        <end position="34"/>
    </location>
</feature>
<evidence type="ECO:0000256" key="3">
    <source>
        <dbReference type="SAM" id="MobiDB-lite"/>
    </source>
</evidence>
<dbReference type="GO" id="GO:0071513">
    <property type="term" value="C:phosphopantothenoylcysteine decarboxylase complex"/>
    <property type="evidence" value="ECO:0007669"/>
    <property type="project" value="TreeGrafter"/>
</dbReference>
<evidence type="ECO:0000313" key="6">
    <source>
        <dbReference type="Proteomes" id="UP001230188"/>
    </source>
</evidence>
<evidence type="ECO:0000256" key="2">
    <source>
        <dbReference type="ARBA" id="ARBA00038350"/>
    </source>
</evidence>
<dbReference type="InterPro" id="IPR003382">
    <property type="entry name" value="Flavoprotein"/>
</dbReference>
<proteinExistence type="inferred from homology"/>
<protein>
    <recommendedName>
        <fullName evidence="4">Flavoprotein domain-containing protein</fullName>
    </recommendedName>
</protein>
<keyword evidence="1" id="KW-0173">Coenzyme A biosynthesis</keyword>
<dbReference type="GO" id="GO:0015937">
    <property type="term" value="P:coenzyme A biosynthetic process"/>
    <property type="evidence" value="ECO:0007669"/>
    <property type="project" value="UniProtKB-KW"/>
</dbReference>
<dbReference type="Pfam" id="PF02441">
    <property type="entry name" value="Flavoprotein"/>
    <property type="match status" value="1"/>
</dbReference>
<name>A0AAD7UG91_9STRA</name>
<dbReference type="InterPro" id="IPR036551">
    <property type="entry name" value="Flavin_trans-like"/>
</dbReference>
<dbReference type="Gene3D" id="3.40.50.1950">
    <property type="entry name" value="Flavin prenyltransferase-like"/>
    <property type="match status" value="1"/>
</dbReference>
<evidence type="ECO:0000313" key="5">
    <source>
        <dbReference type="EMBL" id="KAJ8603223.1"/>
    </source>
</evidence>
<accession>A0AAD7UG91</accession>
<feature type="domain" description="Flavoprotein" evidence="4">
    <location>
        <begin position="82"/>
        <end position="213"/>
    </location>
</feature>
<dbReference type="GO" id="GO:0010181">
    <property type="term" value="F:FMN binding"/>
    <property type="evidence" value="ECO:0007669"/>
    <property type="project" value="TreeGrafter"/>
</dbReference>
<dbReference type="PANTHER" id="PTHR14359">
    <property type="entry name" value="HOMO-OLIGOMERIC FLAVIN CONTAINING CYS DECARBOXYLASE FAMILY"/>
    <property type="match status" value="1"/>
</dbReference>
<dbReference type="GO" id="GO:0004633">
    <property type="term" value="F:phosphopantothenoylcysteine decarboxylase activity"/>
    <property type="evidence" value="ECO:0007669"/>
    <property type="project" value="TreeGrafter"/>
</dbReference>
<evidence type="ECO:0000259" key="4">
    <source>
        <dbReference type="Pfam" id="PF02441"/>
    </source>
</evidence>